<reference evidence="2" key="1">
    <citation type="submission" date="2017-04" db="EMBL/GenBank/DDBJ databases">
        <authorList>
            <person name="Varghese N."/>
            <person name="Submissions S."/>
        </authorList>
    </citation>
    <scope>NUCLEOTIDE SEQUENCE [LARGE SCALE GENOMIC DNA]</scope>
    <source>
        <strain evidence="2">RKEM611</strain>
    </source>
</reference>
<gene>
    <name evidence="1" type="ORF">SAMN06296036_12221</name>
</gene>
<dbReference type="EMBL" id="FWZT01000022">
    <property type="protein sequence ID" value="SMF64269.1"/>
    <property type="molecule type" value="Genomic_DNA"/>
</dbReference>
<evidence type="ECO:0008006" key="3">
    <source>
        <dbReference type="Google" id="ProtNLM"/>
    </source>
</evidence>
<accession>A0A1Y6CI68</accession>
<name>A0A1Y6CI68_9BACT</name>
<proteinExistence type="predicted"/>
<organism evidence="1 2">
    <name type="scientific">Pseudobacteriovorax antillogorgiicola</name>
    <dbReference type="NCBI Taxonomy" id="1513793"/>
    <lineage>
        <taxon>Bacteria</taxon>
        <taxon>Pseudomonadati</taxon>
        <taxon>Bdellovibrionota</taxon>
        <taxon>Oligoflexia</taxon>
        <taxon>Oligoflexales</taxon>
        <taxon>Pseudobacteriovoracaceae</taxon>
        <taxon>Pseudobacteriovorax</taxon>
    </lineage>
</organism>
<keyword evidence="2" id="KW-1185">Reference proteome</keyword>
<evidence type="ECO:0000313" key="1">
    <source>
        <dbReference type="EMBL" id="SMF64269.1"/>
    </source>
</evidence>
<dbReference type="Proteomes" id="UP000192907">
    <property type="component" value="Unassembled WGS sequence"/>
</dbReference>
<evidence type="ECO:0000313" key="2">
    <source>
        <dbReference type="Proteomes" id="UP000192907"/>
    </source>
</evidence>
<sequence>MANPRKATWMDRRWLKVAVLAVSLFSAPLRAEIGATLGYFNIKSTTSAGDTNLANLGHFRLVYEIPFMNRFSVKPSYSLYLLGIDSSDIGYGFDLEFNYYPFTFNRPMKLGQNSLNFMSAEKLRPFVGLSFHQRQYQSIQSNYAGIGITFGAQYQYSREFRFVSGLTVISMKGPLDSALSEQQLYFGTIIEL</sequence>
<protein>
    <recommendedName>
        <fullName evidence="3">Outer membrane protein beta-barrel domain-containing protein</fullName>
    </recommendedName>
</protein>
<dbReference type="AlphaFoldDB" id="A0A1Y6CI68"/>
<dbReference type="STRING" id="1513793.SAMN06296036_12221"/>